<sequence>MPSGSPRDNPQKQSPTDKSTRSMDLPSPHTPSAAVPGCAGHLSPVTISSPVDHGRNQRVSGFVPKKLLHDDGTQASCQGDTPDPSTPPSDPSNTPCAKLAHKSPPLPAGCPGEESHMMQGARGDAPKALESPAAKRRARMSWWSPQSHRRSTLLESRQVHGTALWLARSRGKESSEQPTRSNTPVPQTGDQVSEIHESTSPLSSPRSSSAKQQQLLSDSNDDPARYQKRHSSALLNWENEIRQHSFGSFQGAVSTSQDAETRDRPQTPATPYEEFFNRNDADSRNNMPDHHRAASEAEGNPSPGLSPRNPESPMEAQVRFTATPTFYPPPSPSPNRAPSPPHTAHQNSPEPRPFISSPISYESQSPVRHSYEPLIGYPSPPDRPEAPRNYVYGPTSNLKSHFSSDLEGYSRSSHGSGRTGCHRFRHHSFGFMKYLKRVFTCSLSSSVSDTSSSESSVVEEKGMYCDAYDGGDFLQVNEMREMPVRRRDLFGVLMWRLVLPKQYRPLQLDAWGRLLKSGLESEKHEEYAYPPSIEYVNYNLASTPVCSRWKPGDSIDFRRPRFAEEYEGPVKSKLRGPERVWSPYEDEAAYQEYGYRRFRPDSDSTMPPFNIDNFLDQHNQHGSPFPPHPHPHSSPTNPQAHQTHAHAHAHPSPPPHRAASTLTTPRPSKTPSKSTTTTTSITSSTLPLLTNSTTSKSASPASTRYSPSTPSPSHKIGSSSPRYRVPLSRKEARALGILPWESVSTESYGSSLERERNHVRDRDGDWRVGCGDGDGKCVPTEVVSAGYAARERREREKAKRSQRTAGTSLSGKGTAAREGVKSPRGFRNGSWAAVHHPHLHPPLTHKRSLTASIYDAAAQPTSAPVPSPPPPPPSIVSASDASVYEYVDDANDDFGFQGCWGYMPLQGKRGEDFLGRMGSLESLSLDVRGLDGE</sequence>
<feature type="region of interest" description="Disordered" evidence="1">
    <location>
        <begin position="788"/>
        <end position="824"/>
    </location>
</feature>
<feature type="compositionally biased region" description="Polar residues" evidence="1">
    <location>
        <begin position="248"/>
        <end position="258"/>
    </location>
</feature>
<feature type="compositionally biased region" description="Low complexity" evidence="1">
    <location>
        <begin position="657"/>
        <end position="713"/>
    </location>
</feature>
<proteinExistence type="predicted"/>
<feature type="compositionally biased region" description="Low complexity" evidence="1">
    <location>
        <begin position="198"/>
        <end position="209"/>
    </location>
</feature>
<feature type="compositionally biased region" description="Polar residues" evidence="1">
    <location>
        <begin position="1"/>
        <end position="17"/>
    </location>
</feature>
<feature type="compositionally biased region" description="Polar residues" evidence="1">
    <location>
        <begin position="176"/>
        <end position="191"/>
    </location>
</feature>
<keyword evidence="3" id="KW-1185">Reference proteome</keyword>
<name>A0A6G1GTX5_9PEZI</name>
<feature type="region of interest" description="Disordered" evidence="1">
    <location>
        <begin position="1"/>
        <end position="231"/>
    </location>
</feature>
<feature type="region of interest" description="Disordered" evidence="1">
    <location>
        <begin position="248"/>
        <end position="366"/>
    </location>
</feature>
<feature type="region of interest" description="Disordered" evidence="1">
    <location>
        <begin position="599"/>
        <end position="725"/>
    </location>
</feature>
<evidence type="ECO:0000313" key="3">
    <source>
        <dbReference type="Proteomes" id="UP000800041"/>
    </source>
</evidence>
<feature type="compositionally biased region" description="Low complexity" evidence="1">
    <location>
        <begin position="633"/>
        <end position="642"/>
    </location>
</feature>
<evidence type="ECO:0000313" key="2">
    <source>
        <dbReference type="EMBL" id="KAF1984237.1"/>
    </source>
</evidence>
<reference evidence="2" key="1">
    <citation type="journal article" date="2020" name="Stud. Mycol.">
        <title>101 Dothideomycetes genomes: a test case for predicting lifestyles and emergence of pathogens.</title>
        <authorList>
            <person name="Haridas S."/>
            <person name="Albert R."/>
            <person name="Binder M."/>
            <person name="Bloem J."/>
            <person name="Labutti K."/>
            <person name="Salamov A."/>
            <person name="Andreopoulos B."/>
            <person name="Baker S."/>
            <person name="Barry K."/>
            <person name="Bills G."/>
            <person name="Bluhm B."/>
            <person name="Cannon C."/>
            <person name="Castanera R."/>
            <person name="Culley D."/>
            <person name="Daum C."/>
            <person name="Ezra D."/>
            <person name="Gonzalez J."/>
            <person name="Henrissat B."/>
            <person name="Kuo A."/>
            <person name="Liang C."/>
            <person name="Lipzen A."/>
            <person name="Lutzoni F."/>
            <person name="Magnuson J."/>
            <person name="Mondo S."/>
            <person name="Nolan M."/>
            <person name="Ohm R."/>
            <person name="Pangilinan J."/>
            <person name="Park H.-J."/>
            <person name="Ramirez L."/>
            <person name="Alfaro M."/>
            <person name="Sun H."/>
            <person name="Tritt A."/>
            <person name="Yoshinaga Y."/>
            <person name="Zwiers L.-H."/>
            <person name="Turgeon B."/>
            <person name="Goodwin S."/>
            <person name="Spatafora J."/>
            <person name="Crous P."/>
            <person name="Grigoriev I."/>
        </authorList>
    </citation>
    <scope>NUCLEOTIDE SEQUENCE</scope>
    <source>
        <strain evidence="2">CBS 113979</strain>
    </source>
</reference>
<dbReference type="AlphaFoldDB" id="A0A6G1GTX5"/>
<dbReference type="EMBL" id="ML977169">
    <property type="protein sequence ID" value="KAF1984237.1"/>
    <property type="molecule type" value="Genomic_DNA"/>
</dbReference>
<organism evidence="2 3">
    <name type="scientific">Aulographum hederae CBS 113979</name>
    <dbReference type="NCBI Taxonomy" id="1176131"/>
    <lineage>
        <taxon>Eukaryota</taxon>
        <taxon>Fungi</taxon>
        <taxon>Dikarya</taxon>
        <taxon>Ascomycota</taxon>
        <taxon>Pezizomycotina</taxon>
        <taxon>Dothideomycetes</taxon>
        <taxon>Pleosporomycetidae</taxon>
        <taxon>Aulographales</taxon>
        <taxon>Aulographaceae</taxon>
    </lineage>
</organism>
<evidence type="ECO:0000256" key="1">
    <source>
        <dbReference type="SAM" id="MobiDB-lite"/>
    </source>
</evidence>
<feature type="compositionally biased region" description="Basic and acidic residues" evidence="1">
    <location>
        <begin position="789"/>
        <end position="799"/>
    </location>
</feature>
<feature type="compositionally biased region" description="Pro residues" evidence="1">
    <location>
        <begin position="326"/>
        <end position="341"/>
    </location>
</feature>
<feature type="compositionally biased region" description="Polar residues" evidence="1">
    <location>
        <begin position="357"/>
        <end position="366"/>
    </location>
</feature>
<feature type="region of interest" description="Disordered" evidence="1">
    <location>
        <begin position="858"/>
        <end position="877"/>
    </location>
</feature>
<feature type="compositionally biased region" description="Pro residues" evidence="1">
    <location>
        <begin position="863"/>
        <end position="874"/>
    </location>
</feature>
<feature type="compositionally biased region" description="Basic and acidic residues" evidence="1">
    <location>
        <begin position="275"/>
        <end position="295"/>
    </location>
</feature>
<accession>A0A6G1GTX5</accession>
<gene>
    <name evidence="2" type="ORF">K402DRAFT_406206</name>
</gene>
<dbReference type="Proteomes" id="UP000800041">
    <property type="component" value="Unassembled WGS sequence"/>
</dbReference>
<protein>
    <submittedName>
        <fullName evidence="2">Uncharacterized protein</fullName>
    </submittedName>
</protein>